<gene>
    <name evidence="3" type="ORF">ACFQ1S_01670</name>
</gene>
<dbReference type="SMART" id="SM00530">
    <property type="entry name" value="HTH_XRE"/>
    <property type="match status" value="1"/>
</dbReference>
<dbReference type="SUPFAM" id="SSF47413">
    <property type="entry name" value="lambda repressor-like DNA-binding domains"/>
    <property type="match status" value="1"/>
</dbReference>
<dbReference type="InterPro" id="IPR052345">
    <property type="entry name" value="Rad_response_metalloprotease"/>
</dbReference>
<accession>A0ABW3M3A0</accession>
<organism evidence="3 4">
    <name type="scientific">Kibdelosporangium lantanae</name>
    <dbReference type="NCBI Taxonomy" id="1497396"/>
    <lineage>
        <taxon>Bacteria</taxon>
        <taxon>Bacillati</taxon>
        <taxon>Actinomycetota</taxon>
        <taxon>Actinomycetes</taxon>
        <taxon>Pseudonocardiales</taxon>
        <taxon>Pseudonocardiaceae</taxon>
        <taxon>Kibdelosporangium</taxon>
    </lineage>
</organism>
<comment type="caution">
    <text evidence="3">The sequence shown here is derived from an EMBL/GenBank/DDBJ whole genome shotgun (WGS) entry which is preliminary data.</text>
</comment>
<reference evidence="4" key="1">
    <citation type="journal article" date="2019" name="Int. J. Syst. Evol. Microbiol.">
        <title>The Global Catalogue of Microorganisms (GCM) 10K type strain sequencing project: providing services to taxonomists for standard genome sequencing and annotation.</title>
        <authorList>
            <consortium name="The Broad Institute Genomics Platform"/>
            <consortium name="The Broad Institute Genome Sequencing Center for Infectious Disease"/>
            <person name="Wu L."/>
            <person name="Ma J."/>
        </authorList>
    </citation>
    <scope>NUCLEOTIDE SEQUENCE [LARGE SCALE GENOMIC DNA]</scope>
    <source>
        <strain evidence="4">JCM 31486</strain>
    </source>
</reference>
<evidence type="ECO:0000256" key="1">
    <source>
        <dbReference type="SAM" id="MobiDB-lite"/>
    </source>
</evidence>
<proteinExistence type="predicted"/>
<evidence type="ECO:0000313" key="4">
    <source>
        <dbReference type="Proteomes" id="UP001597045"/>
    </source>
</evidence>
<dbReference type="EMBL" id="JBHTIS010000046">
    <property type="protein sequence ID" value="MFD1044392.1"/>
    <property type="molecule type" value="Genomic_DNA"/>
</dbReference>
<dbReference type="Gene3D" id="1.10.260.40">
    <property type="entry name" value="lambda repressor-like DNA-binding domains"/>
    <property type="match status" value="1"/>
</dbReference>
<dbReference type="Proteomes" id="UP001597045">
    <property type="component" value="Unassembled WGS sequence"/>
</dbReference>
<feature type="domain" description="HTH cro/C1-type" evidence="2">
    <location>
        <begin position="34"/>
        <end position="88"/>
    </location>
</feature>
<name>A0ABW3M3A0_9PSEU</name>
<dbReference type="PROSITE" id="PS50943">
    <property type="entry name" value="HTH_CROC1"/>
    <property type="match status" value="1"/>
</dbReference>
<dbReference type="InterPro" id="IPR001387">
    <property type="entry name" value="Cro/C1-type_HTH"/>
</dbReference>
<evidence type="ECO:0000313" key="3">
    <source>
        <dbReference type="EMBL" id="MFD1044392.1"/>
    </source>
</evidence>
<keyword evidence="4" id="KW-1185">Reference proteome</keyword>
<dbReference type="CDD" id="cd00093">
    <property type="entry name" value="HTH_XRE"/>
    <property type="match status" value="1"/>
</dbReference>
<sequence length="241" mass="26430">MSDTTSPHLFPVNGPSDRRLSPAAVQQAFDPTRLTQARNLAGLTKKKLSDLIGVSAAAVTQYELGTNRPRPDILPRLADVLAVPMSFFLVGRPHGRLEASAAHFRSLRSTRSYQRAKAVAYTEQVWELTHALEKRVQLPWVDVPGFAGGEVDPVATDPVAAARLLRKAWGLGTGPISHLVRRMEAHGIVVSTPERDPDLESVDAYSTTRLPRPIVVLTPNRTACPAMSRRNERLMCSLRSS</sequence>
<protein>
    <submittedName>
        <fullName evidence="3">Helix-turn-helix domain-containing protein</fullName>
    </submittedName>
</protein>
<evidence type="ECO:0000259" key="2">
    <source>
        <dbReference type="PROSITE" id="PS50943"/>
    </source>
</evidence>
<dbReference type="Pfam" id="PF01381">
    <property type="entry name" value="HTH_3"/>
    <property type="match status" value="1"/>
</dbReference>
<dbReference type="InterPro" id="IPR010982">
    <property type="entry name" value="Lambda_DNA-bd_dom_sf"/>
</dbReference>
<dbReference type="PANTHER" id="PTHR43236:SF1">
    <property type="entry name" value="BLL7220 PROTEIN"/>
    <property type="match status" value="1"/>
</dbReference>
<dbReference type="PANTHER" id="PTHR43236">
    <property type="entry name" value="ANTITOXIN HIGA1"/>
    <property type="match status" value="1"/>
</dbReference>
<feature type="region of interest" description="Disordered" evidence="1">
    <location>
        <begin position="1"/>
        <end position="23"/>
    </location>
</feature>